<proteinExistence type="predicted"/>
<evidence type="ECO:0000313" key="3">
    <source>
        <dbReference type="Proteomes" id="UP000070501"/>
    </source>
</evidence>
<keyword evidence="1" id="KW-0812">Transmembrane</keyword>
<dbReference type="AlphaFoldDB" id="A0A136IPG4"/>
<feature type="transmembrane region" description="Helical" evidence="1">
    <location>
        <begin position="82"/>
        <end position="106"/>
    </location>
</feature>
<keyword evidence="1" id="KW-1133">Transmembrane helix</keyword>
<feature type="transmembrane region" description="Helical" evidence="1">
    <location>
        <begin position="118"/>
        <end position="139"/>
    </location>
</feature>
<gene>
    <name evidence="2" type="ORF">Micbo1qcDRAFT_208599</name>
</gene>
<organism evidence="2 3">
    <name type="scientific">Microdochium bolleyi</name>
    <dbReference type="NCBI Taxonomy" id="196109"/>
    <lineage>
        <taxon>Eukaryota</taxon>
        <taxon>Fungi</taxon>
        <taxon>Dikarya</taxon>
        <taxon>Ascomycota</taxon>
        <taxon>Pezizomycotina</taxon>
        <taxon>Sordariomycetes</taxon>
        <taxon>Xylariomycetidae</taxon>
        <taxon>Xylariales</taxon>
        <taxon>Microdochiaceae</taxon>
        <taxon>Microdochium</taxon>
    </lineage>
</organism>
<protein>
    <recommendedName>
        <fullName evidence="4">MARVEL domain-containing protein</fullName>
    </recommendedName>
</protein>
<evidence type="ECO:0000313" key="2">
    <source>
        <dbReference type="EMBL" id="KXJ86812.1"/>
    </source>
</evidence>
<dbReference type="OrthoDB" id="5211263at2759"/>
<dbReference type="InParanoid" id="A0A136IPG4"/>
<sequence length="163" mass="18225">MAAAKYANIWGKRHNLAAWILQTISCIVFLGVYINSMVVRRNHWAGDLIHLDAIVIICLASITLIFNLVEIILFNKGALNPVVLLVFAVFKTLFWGFWFFAALIAASYTYGRAEPVTIVFSLVLFTTSISQLVIGSIFVHRKRKGTLRDVRVPSGEQVVKDAV</sequence>
<feature type="transmembrane region" description="Helical" evidence="1">
    <location>
        <begin position="16"/>
        <end position="34"/>
    </location>
</feature>
<feature type="transmembrane region" description="Helical" evidence="1">
    <location>
        <begin position="54"/>
        <end position="75"/>
    </location>
</feature>
<accession>A0A136IPG4</accession>
<evidence type="ECO:0000256" key="1">
    <source>
        <dbReference type="SAM" id="Phobius"/>
    </source>
</evidence>
<dbReference type="EMBL" id="KQ964265">
    <property type="protein sequence ID" value="KXJ86812.1"/>
    <property type="molecule type" value="Genomic_DNA"/>
</dbReference>
<dbReference type="Proteomes" id="UP000070501">
    <property type="component" value="Unassembled WGS sequence"/>
</dbReference>
<keyword evidence="3" id="KW-1185">Reference proteome</keyword>
<keyword evidence="1" id="KW-0472">Membrane</keyword>
<reference evidence="3" key="1">
    <citation type="submission" date="2016-02" db="EMBL/GenBank/DDBJ databases">
        <title>Draft genome sequence of Microdochium bolleyi, a fungal endophyte of beachgrass.</title>
        <authorList>
            <consortium name="DOE Joint Genome Institute"/>
            <person name="David A.S."/>
            <person name="May G."/>
            <person name="Haridas S."/>
            <person name="Lim J."/>
            <person name="Wang M."/>
            <person name="Labutti K."/>
            <person name="Lipzen A."/>
            <person name="Barry K."/>
            <person name="Grigoriev I.V."/>
        </authorList>
    </citation>
    <scope>NUCLEOTIDE SEQUENCE [LARGE SCALE GENOMIC DNA]</scope>
    <source>
        <strain evidence="3">J235TASD1</strain>
    </source>
</reference>
<evidence type="ECO:0008006" key="4">
    <source>
        <dbReference type="Google" id="ProtNLM"/>
    </source>
</evidence>
<name>A0A136IPG4_9PEZI</name>